<dbReference type="AlphaFoldDB" id="A0A075B3T1"/>
<dbReference type="OMA" id="AIIAQCC"/>
<dbReference type="InterPro" id="IPR042237">
    <property type="entry name" value="PTRHD1"/>
</dbReference>
<dbReference type="PANTHER" id="PTHR46194">
    <property type="entry name" value="PEPTIDYL-TRNA HYDROLASE PTRHD1-RELATED"/>
    <property type="match status" value="1"/>
</dbReference>
<evidence type="ECO:0000256" key="3">
    <source>
        <dbReference type="ARBA" id="ARBA00048707"/>
    </source>
</evidence>
<gene>
    <name evidence="4" type="ORF">O9G_004927</name>
    <name evidence="5" type="ORF">ROZALSC1DRAFT_30189</name>
</gene>
<dbReference type="InterPro" id="IPR023476">
    <property type="entry name" value="Pep_tRNA_hydro_II_dom_sf"/>
</dbReference>
<dbReference type="EC" id="3.1.1.29" evidence="1"/>
<proteinExistence type="predicted"/>
<name>A0A075B3T1_ROZAC</name>
<dbReference type="OrthoDB" id="201213at2759"/>
<evidence type="ECO:0000256" key="2">
    <source>
        <dbReference type="ARBA" id="ARBA00022801"/>
    </source>
</evidence>
<dbReference type="Pfam" id="PF01981">
    <property type="entry name" value="PTH2"/>
    <property type="match status" value="1"/>
</dbReference>
<dbReference type="EMBL" id="ML005571">
    <property type="protein sequence ID" value="RKP18072.1"/>
    <property type="molecule type" value="Genomic_DNA"/>
</dbReference>
<dbReference type="HOGENOM" id="CLU_119261_1_1_1"/>
<reference evidence="7" key="2">
    <citation type="journal article" date="2018" name="Nat. Microbiol.">
        <title>Leveraging single-cell genomics to expand the fungal tree of life.</title>
        <authorList>
            <person name="Ahrendt S.R."/>
            <person name="Quandt C.A."/>
            <person name="Ciobanu D."/>
            <person name="Clum A."/>
            <person name="Salamov A."/>
            <person name="Andreopoulos B."/>
            <person name="Cheng J.F."/>
            <person name="Woyke T."/>
            <person name="Pelin A."/>
            <person name="Henrissat B."/>
            <person name="Reynolds N.K."/>
            <person name="Benny G.L."/>
            <person name="Smith M.E."/>
            <person name="James T.Y."/>
            <person name="Grigoriev I.V."/>
        </authorList>
    </citation>
    <scope>NUCLEOTIDE SEQUENCE [LARGE SCALE GENOMIC DNA]</scope>
    <source>
        <strain evidence="7">CSF55</strain>
    </source>
</reference>
<dbReference type="SUPFAM" id="SSF102462">
    <property type="entry name" value="Peptidyl-tRNA hydrolase II"/>
    <property type="match status" value="1"/>
</dbReference>
<organism evidence="4 6">
    <name type="scientific">Rozella allomycis (strain CSF55)</name>
    <dbReference type="NCBI Taxonomy" id="988480"/>
    <lineage>
        <taxon>Eukaryota</taxon>
        <taxon>Fungi</taxon>
        <taxon>Fungi incertae sedis</taxon>
        <taxon>Cryptomycota</taxon>
        <taxon>Cryptomycota incertae sedis</taxon>
        <taxon>Rozella</taxon>
    </lineage>
</organism>
<reference evidence="4 6" key="1">
    <citation type="journal article" date="2013" name="Curr. Biol.">
        <title>Shared signatures of parasitism and phylogenomics unite Cryptomycota and microsporidia.</title>
        <authorList>
            <person name="James T.Y."/>
            <person name="Pelin A."/>
            <person name="Bonen L."/>
            <person name="Ahrendt S."/>
            <person name="Sain D."/>
            <person name="Corradi N."/>
            <person name="Stajich J.E."/>
        </authorList>
    </citation>
    <scope>NUCLEOTIDE SEQUENCE [LARGE SCALE GENOMIC DNA]</scope>
    <source>
        <strain evidence="4 6">CSF55</strain>
        <strain evidence="4 6">CSF55</strain>
    </source>
</reference>
<dbReference type="InterPro" id="IPR002833">
    <property type="entry name" value="PTH2"/>
</dbReference>
<dbReference type="Gene3D" id="3.40.1490.10">
    <property type="entry name" value="Bit1"/>
    <property type="match status" value="1"/>
</dbReference>
<dbReference type="Proteomes" id="UP000030755">
    <property type="component" value="Unassembled WGS sequence"/>
</dbReference>
<dbReference type="Proteomes" id="UP000281549">
    <property type="component" value="Unassembled WGS sequence"/>
</dbReference>
<evidence type="ECO:0000256" key="1">
    <source>
        <dbReference type="ARBA" id="ARBA00013260"/>
    </source>
</evidence>
<evidence type="ECO:0000313" key="6">
    <source>
        <dbReference type="Proteomes" id="UP000030755"/>
    </source>
</evidence>
<accession>A0A075B3T1</accession>
<evidence type="ECO:0000313" key="5">
    <source>
        <dbReference type="EMBL" id="RKP18072.1"/>
    </source>
</evidence>
<reference evidence="5" key="3">
    <citation type="submission" date="2018-08" db="EMBL/GenBank/DDBJ databases">
        <title>Leveraging single-cell genomics to expand the Fungal Tree of Life.</title>
        <authorList>
            <consortium name="DOE Joint Genome Institute"/>
            <person name="Ahrendt S.R."/>
            <person name="Quandt C.A."/>
            <person name="Ciobanu D."/>
            <person name="Clum A."/>
            <person name="Salamov A."/>
            <person name="Andreopoulos B."/>
            <person name="Cheng J.-F."/>
            <person name="Woyke T."/>
            <person name="Pelin A."/>
            <person name="Henrissat B."/>
            <person name="Reynolds N."/>
            <person name="Benny G.L."/>
            <person name="Smith M.E."/>
            <person name="James T.Y."/>
            <person name="Grigoriev I.V."/>
        </authorList>
    </citation>
    <scope>NUCLEOTIDE SEQUENCE</scope>
    <source>
        <strain evidence="5">CSF55</strain>
    </source>
</reference>
<keyword evidence="6" id="KW-1185">Reference proteome</keyword>
<sequence>MLVQYILLRGDLKWSQGALIAQACHASIACLFKYKDHPNVLKYTSDENLNRMHKVVLKVKDENELEAIHKTISDKHDCYLWHEQPENIPVCLACLPLEKDIIHPLVKHLPLFK</sequence>
<evidence type="ECO:0000313" key="4">
    <source>
        <dbReference type="EMBL" id="EPZ35563.1"/>
    </source>
</evidence>
<dbReference type="EMBL" id="KE560815">
    <property type="protein sequence ID" value="EPZ35563.1"/>
    <property type="molecule type" value="Genomic_DNA"/>
</dbReference>
<evidence type="ECO:0000313" key="7">
    <source>
        <dbReference type="Proteomes" id="UP000281549"/>
    </source>
</evidence>
<protein>
    <recommendedName>
        <fullName evidence="1">peptidyl-tRNA hydrolase</fullName>
        <ecNumber evidence="1">3.1.1.29</ecNumber>
    </recommendedName>
</protein>
<keyword evidence="2 4" id="KW-0378">Hydrolase</keyword>
<comment type="catalytic activity">
    <reaction evidence="3">
        <text>an N-acyl-L-alpha-aminoacyl-tRNA + H2O = an N-acyl-L-amino acid + a tRNA + H(+)</text>
        <dbReference type="Rhea" id="RHEA:54448"/>
        <dbReference type="Rhea" id="RHEA-COMP:10123"/>
        <dbReference type="Rhea" id="RHEA-COMP:13883"/>
        <dbReference type="ChEBI" id="CHEBI:15377"/>
        <dbReference type="ChEBI" id="CHEBI:15378"/>
        <dbReference type="ChEBI" id="CHEBI:59874"/>
        <dbReference type="ChEBI" id="CHEBI:78442"/>
        <dbReference type="ChEBI" id="CHEBI:138191"/>
        <dbReference type="EC" id="3.1.1.29"/>
    </reaction>
</comment>
<dbReference type="GO" id="GO:0004045">
    <property type="term" value="F:peptidyl-tRNA hydrolase activity"/>
    <property type="evidence" value="ECO:0007669"/>
    <property type="project" value="UniProtKB-EC"/>
</dbReference>
<dbReference type="PANTHER" id="PTHR46194:SF1">
    <property type="entry name" value="PEPTIDYL-TRNA HYDROLASE PTRHD1-RELATED"/>
    <property type="match status" value="1"/>
</dbReference>
<dbReference type="STRING" id="988480.A0A075B3T1"/>